<dbReference type="EMBL" id="CP049056">
    <property type="protein sequence ID" value="QIE54265.1"/>
    <property type="molecule type" value="Genomic_DNA"/>
</dbReference>
<dbReference type="AlphaFoldDB" id="A0A7L5BSQ3"/>
<dbReference type="PANTHER" id="PTHR43283:SF3">
    <property type="entry name" value="BETA-LACTAMASE FAMILY PROTEIN (AFU_ORTHOLOGUE AFUA_5G07500)"/>
    <property type="match status" value="1"/>
</dbReference>
<sequence>MAKPIVSVIALQLVEEGRLQLFHPVTRYLPAFEAPLAFTQTGPRRAGRRMLVYHLMTHTAELSYGFMGDATGAMMNAARVHADASVTLGEEAKRIARIPLQFEPGSRFLYSVATDVLGALIEEVEGAPLGEIVAKRVTGPLGMNETSFCPGAAAEGRVAPLVGGVDGGLLSSKEFATTYPHDMPGFARGGHGLFSTLEDSARFAGALLLDARGGGAPRLLSQATLAHATRNHCAGVMPIGIELPPNSVNSGPWGQGFGLGFAVSQPGGPLVSRPEAFGWSGAAETWFTVDPASDLFVVLMAQNFNWPGASFDLQNMAYAALTE</sequence>
<dbReference type="PANTHER" id="PTHR43283">
    <property type="entry name" value="BETA-LACTAMASE-RELATED"/>
    <property type="match status" value="1"/>
</dbReference>
<gene>
    <name evidence="2" type="ORF">G5B40_01680</name>
</gene>
<evidence type="ECO:0000259" key="1">
    <source>
        <dbReference type="Pfam" id="PF00144"/>
    </source>
</evidence>
<reference evidence="2 3" key="1">
    <citation type="submission" date="2020-02" db="EMBL/GenBank/DDBJ databases">
        <title>complete genome sequence of Rhodobacteraceae bacterium.</title>
        <authorList>
            <person name="Park J."/>
            <person name="Kim Y.-S."/>
            <person name="Kim K.-H."/>
        </authorList>
    </citation>
    <scope>NUCLEOTIDE SEQUENCE [LARGE SCALE GENOMIC DNA]</scope>
    <source>
        <strain evidence="2 3">RR4-56</strain>
    </source>
</reference>
<dbReference type="InterPro" id="IPR001466">
    <property type="entry name" value="Beta-lactam-related"/>
</dbReference>
<keyword evidence="3" id="KW-1185">Reference proteome</keyword>
<dbReference type="InterPro" id="IPR012338">
    <property type="entry name" value="Beta-lactam/transpept-like"/>
</dbReference>
<dbReference type="Pfam" id="PF00144">
    <property type="entry name" value="Beta-lactamase"/>
    <property type="match status" value="1"/>
</dbReference>
<name>A0A7L5BSQ3_9RHOB</name>
<accession>A0A7L5BSQ3</accession>
<proteinExistence type="predicted"/>
<protein>
    <submittedName>
        <fullName evidence="2">Beta-lactamase family protein</fullName>
    </submittedName>
</protein>
<dbReference type="Proteomes" id="UP000503336">
    <property type="component" value="Chromosome"/>
</dbReference>
<evidence type="ECO:0000313" key="3">
    <source>
        <dbReference type="Proteomes" id="UP000503336"/>
    </source>
</evidence>
<feature type="domain" description="Beta-lactamase-related" evidence="1">
    <location>
        <begin position="2"/>
        <end position="319"/>
    </location>
</feature>
<dbReference type="RefSeq" id="WP_165094249.1">
    <property type="nucleotide sequence ID" value="NZ_CP049056.1"/>
</dbReference>
<dbReference type="InterPro" id="IPR050789">
    <property type="entry name" value="Diverse_Enzym_Activities"/>
</dbReference>
<evidence type="ECO:0000313" key="2">
    <source>
        <dbReference type="EMBL" id="QIE54265.1"/>
    </source>
</evidence>
<dbReference type="KEGG" id="hdh:G5B40_01680"/>
<organism evidence="2 3">
    <name type="scientific">Pikeienuella piscinae</name>
    <dbReference type="NCBI Taxonomy" id="2748098"/>
    <lineage>
        <taxon>Bacteria</taxon>
        <taxon>Pseudomonadati</taxon>
        <taxon>Pseudomonadota</taxon>
        <taxon>Alphaproteobacteria</taxon>
        <taxon>Rhodobacterales</taxon>
        <taxon>Paracoccaceae</taxon>
        <taxon>Pikeienuella</taxon>
    </lineage>
</organism>
<dbReference type="SUPFAM" id="SSF56601">
    <property type="entry name" value="beta-lactamase/transpeptidase-like"/>
    <property type="match status" value="1"/>
</dbReference>
<dbReference type="Gene3D" id="3.40.710.10">
    <property type="entry name" value="DD-peptidase/beta-lactamase superfamily"/>
    <property type="match status" value="1"/>
</dbReference>